<dbReference type="EMBL" id="DYVT01000110">
    <property type="protein sequence ID" value="HJF68527.1"/>
    <property type="molecule type" value="Genomic_DNA"/>
</dbReference>
<organism evidence="1 2">
    <name type="scientific">Staphylococcus kloosii</name>
    <dbReference type="NCBI Taxonomy" id="29384"/>
    <lineage>
        <taxon>Bacteria</taxon>
        <taxon>Bacillati</taxon>
        <taxon>Bacillota</taxon>
        <taxon>Bacilli</taxon>
        <taxon>Bacillales</taxon>
        <taxon>Staphylococcaceae</taxon>
        <taxon>Staphylococcus</taxon>
    </lineage>
</organism>
<protein>
    <submittedName>
        <fullName evidence="1">Uncharacterized protein</fullName>
    </submittedName>
</protein>
<proteinExistence type="predicted"/>
<sequence length="118" mass="14147">MKTMDKFLELTNYDEDLVADIMLEVETLIYDEILDIDAITKWYEIEQATKEGREIQYIAYEPTDVPKMIIEDLNFDKAVRRKCEQMTTTIFDEMESETFNKWVFDISILMDIAKRKRI</sequence>
<comment type="caution">
    <text evidence="1">The sequence shown here is derived from an EMBL/GenBank/DDBJ whole genome shotgun (WGS) entry which is preliminary data.</text>
</comment>
<reference evidence="1" key="1">
    <citation type="journal article" date="2021" name="PeerJ">
        <title>Extensive microbial diversity within the chicken gut microbiome revealed by metagenomics and culture.</title>
        <authorList>
            <person name="Gilroy R."/>
            <person name="Ravi A."/>
            <person name="Getino M."/>
            <person name="Pursley I."/>
            <person name="Horton D.L."/>
            <person name="Alikhan N.F."/>
            <person name="Baker D."/>
            <person name="Gharbi K."/>
            <person name="Hall N."/>
            <person name="Watson M."/>
            <person name="Adriaenssens E.M."/>
            <person name="Foster-Nyarko E."/>
            <person name="Jarju S."/>
            <person name="Secka A."/>
            <person name="Antonio M."/>
            <person name="Oren A."/>
            <person name="Chaudhuri R.R."/>
            <person name="La Ragione R."/>
            <person name="Hildebrand F."/>
            <person name="Pallen M.J."/>
        </authorList>
    </citation>
    <scope>NUCLEOTIDE SEQUENCE</scope>
    <source>
        <strain evidence="1">CHK149-3286</strain>
    </source>
</reference>
<name>A0A921KWB4_9STAP</name>
<reference evidence="1" key="2">
    <citation type="submission" date="2021-09" db="EMBL/GenBank/DDBJ databases">
        <authorList>
            <person name="Gilroy R."/>
        </authorList>
    </citation>
    <scope>NUCLEOTIDE SEQUENCE</scope>
    <source>
        <strain evidence="1">CHK149-3286</strain>
    </source>
</reference>
<dbReference type="Proteomes" id="UP000706163">
    <property type="component" value="Unassembled WGS sequence"/>
</dbReference>
<accession>A0A921KWB4</accession>
<evidence type="ECO:0000313" key="1">
    <source>
        <dbReference type="EMBL" id="HJF68527.1"/>
    </source>
</evidence>
<gene>
    <name evidence="1" type="ORF">K8V85_09480</name>
</gene>
<dbReference type="RefSeq" id="WP_278675848.1">
    <property type="nucleotide sequence ID" value="NZ_DYVT01000110.1"/>
</dbReference>
<evidence type="ECO:0000313" key="2">
    <source>
        <dbReference type="Proteomes" id="UP000706163"/>
    </source>
</evidence>
<dbReference type="AlphaFoldDB" id="A0A921KWB4"/>